<feature type="compositionally biased region" description="Polar residues" evidence="8">
    <location>
        <begin position="685"/>
        <end position="699"/>
    </location>
</feature>
<dbReference type="InParanoid" id="W4KGN1"/>
<feature type="region of interest" description="Disordered" evidence="8">
    <location>
        <begin position="534"/>
        <end position="634"/>
    </location>
</feature>
<dbReference type="Proteomes" id="UP000030671">
    <property type="component" value="Unassembled WGS sequence"/>
</dbReference>
<evidence type="ECO:0000313" key="13">
    <source>
        <dbReference type="Proteomes" id="UP000030671"/>
    </source>
</evidence>
<feature type="domain" description="USP" evidence="10">
    <location>
        <begin position="97"/>
        <end position="526"/>
    </location>
</feature>
<evidence type="ECO:0000256" key="9">
    <source>
        <dbReference type="SAM" id="Phobius"/>
    </source>
</evidence>
<sequence>MSLARSFLSELLSNSLLQQVAPLLAVVLIPIFVLSLVKHFDPLASSVLFMLSSLSAALPWNWGNSHSPPRSQPERLKKKKPLRTRADQLLANGDAKPGLVNVSGTYCFMNSTMQPRINAIHDKAEALDVPTPVIDALQELLHRKKSPLFSSREHQDAQELFQLVSECIKKETSAVDNEGLRDRGLGGLSQNLPVTARELGKNVFDGLTANRRSCVECGYTEAVMHFAFDSWQLNLPRMATTCNIEDCLADYTRLELLMDCICRKCSMLATLYRLRQDAERLTEAAKADENASSSKKKRAREARKLEANVKAALEEERIEDDIKGVKMERVYSKASTKQAMIARPPPVLALHLNRSMHYGNYATKNTCRVDFPELLDLTPYTTSGKLSTSPSVPISSPPPPIPRSSTPIPSMFSTQRVIYRLSALVCHYGQHSFGHYVCYRRKPRPLSAGASRFNPPKMPHYLQCDCETCTKYGPVRESDEDDEQILASARPGRGWLRISDDSVSECGIESVLQEGSATFMLYYERVVQPRPHIYPLGSPKGSEDTVKPKANGSTTSMVTLASGDTAMPCEAPNTATTERTFGARVIRSVEAGRSRSSGVSTRESSSSPGTSSDSIPRARTRDSSLQVDGVEGKVPLTKTPEIEIIPALQPDASLSPDLASPPSLSEPPIHLPSPSPARRPPPQHRIQSPQSIRTRQISPARTVGLRA</sequence>
<evidence type="ECO:0000256" key="7">
    <source>
        <dbReference type="ARBA" id="ARBA00022807"/>
    </source>
</evidence>
<evidence type="ECO:0000256" key="3">
    <source>
        <dbReference type="ARBA" id="ARBA00012759"/>
    </source>
</evidence>
<dbReference type="STRING" id="747525.W4KGN1"/>
<keyword evidence="5" id="KW-0833">Ubl conjugation pathway</keyword>
<dbReference type="Pfam" id="PF00443">
    <property type="entry name" value="UCH"/>
    <property type="match status" value="1"/>
</dbReference>
<dbReference type="RefSeq" id="XP_009543912.1">
    <property type="nucleotide sequence ID" value="XM_009545617.1"/>
</dbReference>
<dbReference type="AlphaFoldDB" id="W4KGN1"/>
<dbReference type="CDD" id="cd02662">
    <property type="entry name" value="Peptidase_C19F"/>
    <property type="match status" value="1"/>
</dbReference>
<dbReference type="GO" id="GO:0004601">
    <property type="term" value="F:peroxidase activity"/>
    <property type="evidence" value="ECO:0007669"/>
    <property type="project" value="InterPro"/>
</dbReference>
<reference evidence="12 13" key="1">
    <citation type="journal article" date="2012" name="New Phytol.">
        <title>Insight into trade-off between wood decay and parasitism from the genome of a fungal forest pathogen.</title>
        <authorList>
            <person name="Olson A."/>
            <person name="Aerts A."/>
            <person name="Asiegbu F."/>
            <person name="Belbahri L."/>
            <person name="Bouzid O."/>
            <person name="Broberg A."/>
            <person name="Canback B."/>
            <person name="Coutinho P.M."/>
            <person name="Cullen D."/>
            <person name="Dalman K."/>
            <person name="Deflorio G."/>
            <person name="van Diepen L.T."/>
            <person name="Dunand C."/>
            <person name="Duplessis S."/>
            <person name="Durling M."/>
            <person name="Gonthier P."/>
            <person name="Grimwood J."/>
            <person name="Fossdal C.G."/>
            <person name="Hansson D."/>
            <person name="Henrissat B."/>
            <person name="Hietala A."/>
            <person name="Himmelstrand K."/>
            <person name="Hoffmeister D."/>
            <person name="Hogberg N."/>
            <person name="James T.Y."/>
            <person name="Karlsson M."/>
            <person name="Kohler A."/>
            <person name="Kues U."/>
            <person name="Lee Y.H."/>
            <person name="Lin Y.C."/>
            <person name="Lind M."/>
            <person name="Lindquist E."/>
            <person name="Lombard V."/>
            <person name="Lucas S."/>
            <person name="Lunden K."/>
            <person name="Morin E."/>
            <person name="Murat C."/>
            <person name="Park J."/>
            <person name="Raffaello T."/>
            <person name="Rouze P."/>
            <person name="Salamov A."/>
            <person name="Schmutz J."/>
            <person name="Solheim H."/>
            <person name="Stahlberg J."/>
            <person name="Velez H."/>
            <person name="de Vries R.P."/>
            <person name="Wiebenga A."/>
            <person name="Woodward S."/>
            <person name="Yakovlev I."/>
            <person name="Garbelotto M."/>
            <person name="Martin F."/>
            <person name="Grigoriev I.V."/>
            <person name="Stenlid J."/>
        </authorList>
    </citation>
    <scope>NUCLEOTIDE SEQUENCE [LARGE SCALE GENOMIC DNA]</scope>
    <source>
        <strain evidence="12 13">TC 32-1</strain>
    </source>
</reference>
<dbReference type="GO" id="GO:0016579">
    <property type="term" value="P:protein deubiquitination"/>
    <property type="evidence" value="ECO:0007669"/>
    <property type="project" value="InterPro"/>
</dbReference>
<dbReference type="InterPro" id="IPR001394">
    <property type="entry name" value="Peptidase_C19_UCH"/>
</dbReference>
<evidence type="ECO:0000256" key="8">
    <source>
        <dbReference type="SAM" id="MobiDB-lite"/>
    </source>
</evidence>
<evidence type="ECO:0000256" key="6">
    <source>
        <dbReference type="ARBA" id="ARBA00022801"/>
    </source>
</evidence>
<dbReference type="KEGG" id="hir:HETIRDRAFT_444128"/>
<accession>W4KGN1</accession>
<dbReference type="InterPro" id="IPR018200">
    <property type="entry name" value="USP_CS"/>
</dbReference>
<comment type="catalytic activity">
    <reaction evidence="1">
        <text>Thiol-dependent hydrolysis of ester, thioester, amide, peptide and isopeptide bonds formed by the C-terminal Gly of ubiquitin (a 76-residue protein attached to proteins as an intracellular targeting signal).</text>
        <dbReference type="EC" id="3.4.19.12"/>
    </reaction>
</comment>
<keyword evidence="9" id="KW-0812">Transmembrane</keyword>
<gene>
    <name evidence="12" type="ORF">HETIRDRAFT_444128</name>
</gene>
<keyword evidence="4" id="KW-0645">Protease</keyword>
<dbReference type="GO" id="GO:0020037">
    <property type="term" value="F:heme binding"/>
    <property type="evidence" value="ECO:0007669"/>
    <property type="project" value="InterPro"/>
</dbReference>
<feature type="domain" description="Plant heme peroxidase family profile" evidence="11">
    <location>
        <begin position="257"/>
        <end position="573"/>
    </location>
</feature>
<dbReference type="PROSITE" id="PS50235">
    <property type="entry name" value="USP_3"/>
    <property type="match status" value="1"/>
</dbReference>
<feature type="region of interest" description="Disordered" evidence="8">
    <location>
        <begin position="385"/>
        <end position="407"/>
    </location>
</feature>
<dbReference type="Gene3D" id="3.90.70.10">
    <property type="entry name" value="Cysteine proteinases"/>
    <property type="match status" value="1"/>
</dbReference>
<feature type="transmembrane region" description="Helical" evidence="9">
    <location>
        <begin position="20"/>
        <end position="37"/>
    </location>
</feature>
<feature type="region of interest" description="Disordered" evidence="8">
    <location>
        <begin position="651"/>
        <end position="707"/>
    </location>
</feature>
<evidence type="ECO:0000313" key="12">
    <source>
        <dbReference type="EMBL" id="ETW84216.1"/>
    </source>
</evidence>
<dbReference type="GO" id="GO:0005634">
    <property type="term" value="C:nucleus"/>
    <property type="evidence" value="ECO:0007669"/>
    <property type="project" value="TreeGrafter"/>
</dbReference>
<keyword evidence="6" id="KW-0378">Hydrolase</keyword>
<keyword evidence="9" id="KW-1133">Transmembrane helix</keyword>
<dbReference type="InterPro" id="IPR050164">
    <property type="entry name" value="Peptidase_C19"/>
</dbReference>
<evidence type="ECO:0000256" key="5">
    <source>
        <dbReference type="ARBA" id="ARBA00022786"/>
    </source>
</evidence>
<dbReference type="GO" id="GO:0004843">
    <property type="term" value="F:cysteine-type deubiquitinase activity"/>
    <property type="evidence" value="ECO:0007669"/>
    <property type="project" value="UniProtKB-EC"/>
</dbReference>
<dbReference type="PANTHER" id="PTHR24006:SF888">
    <property type="entry name" value="UBIQUITIN CARBOXYL-TERMINAL HYDROLASE 30"/>
    <property type="match status" value="1"/>
</dbReference>
<dbReference type="EMBL" id="KI925456">
    <property type="protein sequence ID" value="ETW84216.1"/>
    <property type="molecule type" value="Genomic_DNA"/>
</dbReference>
<organism evidence="12 13">
    <name type="scientific">Heterobasidion irregulare (strain TC 32-1)</name>
    <dbReference type="NCBI Taxonomy" id="747525"/>
    <lineage>
        <taxon>Eukaryota</taxon>
        <taxon>Fungi</taxon>
        <taxon>Dikarya</taxon>
        <taxon>Basidiomycota</taxon>
        <taxon>Agaricomycotina</taxon>
        <taxon>Agaricomycetes</taxon>
        <taxon>Russulales</taxon>
        <taxon>Bondarzewiaceae</taxon>
        <taxon>Heterobasidion</taxon>
        <taxon>Heterobasidion annosum species complex</taxon>
    </lineage>
</organism>
<feature type="compositionally biased region" description="Low complexity" evidence="8">
    <location>
        <begin position="594"/>
        <end position="614"/>
    </location>
</feature>
<dbReference type="GeneID" id="20675563"/>
<name>W4KGN1_HETIT</name>
<dbReference type="InterPro" id="IPR028889">
    <property type="entry name" value="USP"/>
</dbReference>
<evidence type="ECO:0000256" key="2">
    <source>
        <dbReference type="ARBA" id="ARBA00009085"/>
    </source>
</evidence>
<dbReference type="InterPro" id="IPR002016">
    <property type="entry name" value="Haem_peroxidase"/>
</dbReference>
<dbReference type="PROSITE" id="PS50873">
    <property type="entry name" value="PEROXIDASE_4"/>
    <property type="match status" value="1"/>
</dbReference>
<dbReference type="HOGENOM" id="CLU_013485_0_0_1"/>
<proteinExistence type="inferred from homology"/>
<feature type="compositionally biased region" description="Low complexity" evidence="8">
    <location>
        <begin position="651"/>
        <end position="668"/>
    </location>
</feature>
<evidence type="ECO:0000256" key="4">
    <source>
        <dbReference type="ARBA" id="ARBA00022670"/>
    </source>
</evidence>
<dbReference type="EC" id="3.4.19.12" evidence="3"/>
<dbReference type="GO" id="GO:0005829">
    <property type="term" value="C:cytosol"/>
    <property type="evidence" value="ECO:0007669"/>
    <property type="project" value="TreeGrafter"/>
</dbReference>
<evidence type="ECO:0000259" key="11">
    <source>
        <dbReference type="PROSITE" id="PS50873"/>
    </source>
</evidence>
<dbReference type="GO" id="GO:0006979">
    <property type="term" value="P:response to oxidative stress"/>
    <property type="evidence" value="ECO:0007669"/>
    <property type="project" value="InterPro"/>
</dbReference>
<dbReference type="InterPro" id="IPR038765">
    <property type="entry name" value="Papain-like_cys_pep_sf"/>
</dbReference>
<evidence type="ECO:0000259" key="10">
    <source>
        <dbReference type="PROSITE" id="PS50235"/>
    </source>
</evidence>
<keyword evidence="7" id="KW-0788">Thiol protease</keyword>
<evidence type="ECO:0000256" key="1">
    <source>
        <dbReference type="ARBA" id="ARBA00000707"/>
    </source>
</evidence>
<dbReference type="PROSITE" id="PS00973">
    <property type="entry name" value="USP_2"/>
    <property type="match status" value="1"/>
</dbReference>
<dbReference type="eggNOG" id="KOG1867">
    <property type="taxonomic scope" value="Eukaryota"/>
</dbReference>
<dbReference type="GO" id="GO:0006508">
    <property type="term" value="P:proteolysis"/>
    <property type="evidence" value="ECO:0007669"/>
    <property type="project" value="UniProtKB-KW"/>
</dbReference>
<keyword evidence="9" id="KW-0472">Membrane</keyword>
<dbReference type="PANTHER" id="PTHR24006">
    <property type="entry name" value="UBIQUITIN CARBOXYL-TERMINAL HYDROLASE"/>
    <property type="match status" value="1"/>
</dbReference>
<protein>
    <recommendedName>
        <fullName evidence="3">ubiquitinyl hydrolase 1</fullName>
        <ecNumber evidence="3">3.4.19.12</ecNumber>
    </recommendedName>
</protein>
<feature type="compositionally biased region" description="Pro residues" evidence="8">
    <location>
        <begin position="669"/>
        <end position="680"/>
    </location>
</feature>
<comment type="similarity">
    <text evidence="2">Belongs to the peptidase C19 family.</text>
</comment>
<dbReference type="OrthoDB" id="2020758at2759"/>
<dbReference type="SUPFAM" id="SSF54001">
    <property type="entry name" value="Cysteine proteinases"/>
    <property type="match status" value="1"/>
</dbReference>
<keyword evidence="13" id="KW-1185">Reference proteome</keyword>
<feature type="transmembrane region" description="Helical" evidence="9">
    <location>
        <begin position="44"/>
        <end position="62"/>
    </location>
</feature>